<name>A0AAV8RDP1_ENSVE</name>
<protein>
    <submittedName>
        <fullName evidence="2">Uncharacterized protein</fullName>
    </submittedName>
</protein>
<sequence>MVGPRKSTGEQSWASDSVDEQNCPQFDLTQSEFGRSSILRCTTTFRLRMPAVLHGIYLTYVKKVCVGIHPLPKWFALEDYFDLI</sequence>
<proteinExistence type="predicted"/>
<evidence type="ECO:0000313" key="3">
    <source>
        <dbReference type="Proteomes" id="UP001222027"/>
    </source>
</evidence>
<keyword evidence="3" id="KW-1185">Reference proteome</keyword>
<dbReference type="Proteomes" id="UP001222027">
    <property type="component" value="Unassembled WGS sequence"/>
</dbReference>
<evidence type="ECO:0000313" key="2">
    <source>
        <dbReference type="EMBL" id="KAJ8493516.1"/>
    </source>
</evidence>
<accession>A0AAV8RDP1</accession>
<evidence type="ECO:0000256" key="1">
    <source>
        <dbReference type="SAM" id="MobiDB-lite"/>
    </source>
</evidence>
<dbReference type="EMBL" id="JAQQAF010000004">
    <property type="protein sequence ID" value="KAJ8493516.1"/>
    <property type="molecule type" value="Genomic_DNA"/>
</dbReference>
<organism evidence="2 3">
    <name type="scientific">Ensete ventricosum</name>
    <name type="common">Abyssinian banana</name>
    <name type="synonym">Musa ensete</name>
    <dbReference type="NCBI Taxonomy" id="4639"/>
    <lineage>
        <taxon>Eukaryota</taxon>
        <taxon>Viridiplantae</taxon>
        <taxon>Streptophyta</taxon>
        <taxon>Embryophyta</taxon>
        <taxon>Tracheophyta</taxon>
        <taxon>Spermatophyta</taxon>
        <taxon>Magnoliopsida</taxon>
        <taxon>Liliopsida</taxon>
        <taxon>Zingiberales</taxon>
        <taxon>Musaceae</taxon>
        <taxon>Ensete</taxon>
    </lineage>
</organism>
<feature type="region of interest" description="Disordered" evidence="1">
    <location>
        <begin position="1"/>
        <end position="20"/>
    </location>
</feature>
<comment type="caution">
    <text evidence="2">The sequence shown here is derived from an EMBL/GenBank/DDBJ whole genome shotgun (WGS) entry which is preliminary data.</text>
</comment>
<gene>
    <name evidence="2" type="ORF">OPV22_015237</name>
</gene>
<reference evidence="2 3" key="1">
    <citation type="submission" date="2022-12" db="EMBL/GenBank/DDBJ databases">
        <title>Chromosome-scale assembly of the Ensete ventricosum genome.</title>
        <authorList>
            <person name="Dussert Y."/>
            <person name="Stocks J."/>
            <person name="Wendawek A."/>
            <person name="Woldeyes F."/>
            <person name="Nichols R.A."/>
            <person name="Borrell J.S."/>
        </authorList>
    </citation>
    <scope>NUCLEOTIDE SEQUENCE [LARGE SCALE GENOMIC DNA]</scope>
    <source>
        <strain evidence="3">cv. Maze</strain>
        <tissue evidence="2">Seeds</tissue>
    </source>
</reference>
<feature type="compositionally biased region" description="Polar residues" evidence="1">
    <location>
        <begin position="9"/>
        <end position="20"/>
    </location>
</feature>
<dbReference type="AlphaFoldDB" id="A0AAV8RDP1"/>